<protein>
    <submittedName>
        <fullName evidence="2">Uncharacterized protein</fullName>
    </submittedName>
</protein>
<organism evidence="2 3">
    <name type="scientific">Macrosiphum euphorbiae</name>
    <name type="common">potato aphid</name>
    <dbReference type="NCBI Taxonomy" id="13131"/>
    <lineage>
        <taxon>Eukaryota</taxon>
        <taxon>Metazoa</taxon>
        <taxon>Ecdysozoa</taxon>
        <taxon>Arthropoda</taxon>
        <taxon>Hexapoda</taxon>
        <taxon>Insecta</taxon>
        <taxon>Pterygota</taxon>
        <taxon>Neoptera</taxon>
        <taxon>Paraneoptera</taxon>
        <taxon>Hemiptera</taxon>
        <taxon>Sternorrhyncha</taxon>
        <taxon>Aphidomorpha</taxon>
        <taxon>Aphidoidea</taxon>
        <taxon>Aphididae</taxon>
        <taxon>Macrosiphini</taxon>
        <taxon>Macrosiphum</taxon>
    </lineage>
</organism>
<comment type="caution">
    <text evidence="2">The sequence shown here is derived from an EMBL/GenBank/DDBJ whole genome shotgun (WGS) entry which is preliminary data.</text>
</comment>
<gene>
    <name evidence="2" type="ORF">MEUPH1_LOCUS12222</name>
</gene>
<evidence type="ECO:0000313" key="2">
    <source>
        <dbReference type="EMBL" id="CAI6356492.1"/>
    </source>
</evidence>
<dbReference type="AlphaFoldDB" id="A0AAV0WLN2"/>
<dbReference type="Proteomes" id="UP001160148">
    <property type="component" value="Unassembled WGS sequence"/>
</dbReference>
<accession>A0AAV0WLN2</accession>
<dbReference type="EMBL" id="CARXXK010000002">
    <property type="protein sequence ID" value="CAI6356492.1"/>
    <property type="molecule type" value="Genomic_DNA"/>
</dbReference>
<evidence type="ECO:0000256" key="1">
    <source>
        <dbReference type="SAM" id="Coils"/>
    </source>
</evidence>
<reference evidence="2 3" key="1">
    <citation type="submission" date="2023-01" db="EMBL/GenBank/DDBJ databases">
        <authorList>
            <person name="Whitehead M."/>
        </authorList>
    </citation>
    <scope>NUCLEOTIDE SEQUENCE [LARGE SCALE GENOMIC DNA]</scope>
</reference>
<evidence type="ECO:0000313" key="3">
    <source>
        <dbReference type="Proteomes" id="UP001160148"/>
    </source>
</evidence>
<keyword evidence="3" id="KW-1185">Reference proteome</keyword>
<feature type="coiled-coil region" evidence="1">
    <location>
        <begin position="17"/>
        <end position="44"/>
    </location>
</feature>
<name>A0AAV0WLN2_9HEMI</name>
<proteinExistence type="predicted"/>
<keyword evidence="1" id="KW-0175">Coiled coil</keyword>
<sequence length="410" mass="48565">MKPKKLVVEEQVPVDYLEDYDEKLVQLNRRLADTRTEHHRARDALDDGEADYVGTKERRDMVLGENGRLIAERQKSVDVLVAEKQRLVAEVNSYWAIVDALYESRVVQFERMLTRLKEDADFVRTRFDTAVQRIENRATMMDKITRALENASNLKQKQQEGMYANRQILACSMYNYTEELERYIGNFFETVLFGRSDKLNRETLQNIKDYNRFVKQFDKYRRNYIPERKDTRLDKLYKQQARINRKLKIQQMVGKMLRKKNVLPEKPPYVGVHLLPEHSNLKIEPQRQNSEHEPLVELDPLESVIKLKIKQVEEITQQDIKENESREWKCSYLNKLFDEIRTVMDKVKEYVNDEGQPTSYDTADFEWLLNKGAVGHFATCKTASIQTYDYDVKLNINQPYTECSRNNSHV</sequence>